<sequence length="322" mass="34607">MTSLLCVIGPTGRGVALCNCSRRVADLSTAPPPLLASNQLPASLLTGDVSCTEQLITARVNLEHIQRSDGATRGMTPLLVAVSTWRRASLCEGLNECEGPNEDLPQRELTNRAAEDALLMTRLLLEAGVDTEPTHKGGNTSLLLAISSPLLRRASTPSLGTIVNGHFPCTENNWYKEPPHIDLSMACLLVEYGADVTAVGEDGSTALEMLRRCFEDPRAQAADRARLLCLLQVPSHEQGPESGQKLAALAAVSAPPAMEGHGEGERETDGKGRQGTEKDRDGGQLLHAVPDTQHEAQHDVDHDVQHDNEKDRIGFSKARLDL</sequence>
<dbReference type="AlphaFoldDB" id="A0A7S2GLJ7"/>
<feature type="region of interest" description="Disordered" evidence="1">
    <location>
        <begin position="253"/>
        <end position="322"/>
    </location>
</feature>
<reference evidence="2" key="1">
    <citation type="submission" date="2021-01" db="EMBL/GenBank/DDBJ databases">
        <authorList>
            <person name="Corre E."/>
            <person name="Pelletier E."/>
            <person name="Niang G."/>
            <person name="Scheremetjew M."/>
            <person name="Finn R."/>
            <person name="Kale V."/>
            <person name="Holt S."/>
            <person name="Cochrane G."/>
            <person name="Meng A."/>
            <person name="Brown T."/>
            <person name="Cohen L."/>
        </authorList>
    </citation>
    <scope>NUCLEOTIDE SEQUENCE</scope>
    <source>
        <strain evidence="2">UTEX LB 985</strain>
    </source>
</reference>
<feature type="compositionally biased region" description="Basic and acidic residues" evidence="1">
    <location>
        <begin position="260"/>
        <end position="282"/>
    </location>
</feature>
<dbReference type="Gene3D" id="1.25.40.20">
    <property type="entry name" value="Ankyrin repeat-containing domain"/>
    <property type="match status" value="1"/>
</dbReference>
<protein>
    <submittedName>
        <fullName evidence="2">Uncharacterized protein</fullName>
    </submittedName>
</protein>
<proteinExistence type="predicted"/>
<evidence type="ECO:0000313" key="2">
    <source>
        <dbReference type="EMBL" id="CAD9460205.1"/>
    </source>
</evidence>
<organism evidence="2">
    <name type="scientific">Haptolina brevifila</name>
    <dbReference type="NCBI Taxonomy" id="156173"/>
    <lineage>
        <taxon>Eukaryota</taxon>
        <taxon>Haptista</taxon>
        <taxon>Haptophyta</taxon>
        <taxon>Prymnesiophyceae</taxon>
        <taxon>Prymnesiales</taxon>
        <taxon>Prymnesiaceae</taxon>
        <taxon>Haptolina</taxon>
    </lineage>
</organism>
<feature type="compositionally biased region" description="Basic and acidic residues" evidence="1">
    <location>
        <begin position="292"/>
        <end position="322"/>
    </location>
</feature>
<name>A0A7S2GLJ7_9EUKA</name>
<gene>
    <name evidence="2" type="ORF">CBRE1094_LOCUS19359</name>
</gene>
<dbReference type="SUPFAM" id="SSF48403">
    <property type="entry name" value="Ankyrin repeat"/>
    <property type="match status" value="1"/>
</dbReference>
<accession>A0A7S2GLJ7</accession>
<evidence type="ECO:0000256" key="1">
    <source>
        <dbReference type="SAM" id="MobiDB-lite"/>
    </source>
</evidence>
<dbReference type="EMBL" id="HBGU01035327">
    <property type="protein sequence ID" value="CAD9460205.1"/>
    <property type="molecule type" value="Transcribed_RNA"/>
</dbReference>
<dbReference type="InterPro" id="IPR036770">
    <property type="entry name" value="Ankyrin_rpt-contain_sf"/>
</dbReference>